<feature type="domain" description="RING-type" evidence="14">
    <location>
        <begin position="661"/>
        <end position="712"/>
    </location>
</feature>
<accession>A0AAU9RJF7</accession>
<comment type="pathway">
    <text evidence="4">Protein modification; protein ubiquitination.</text>
</comment>
<dbReference type="PROSITE" id="PS51873">
    <property type="entry name" value="TRIAD"/>
    <property type="match status" value="2"/>
</dbReference>
<evidence type="ECO:0000256" key="3">
    <source>
        <dbReference type="ARBA" id="ARBA00003976"/>
    </source>
</evidence>
<protein>
    <recommendedName>
        <fullName evidence="6">RBR-type E3 ubiquitin transferase</fullName>
        <ecNumber evidence="6">2.3.2.31</ecNumber>
    </recommendedName>
</protein>
<keyword evidence="12" id="KW-0862">Zinc</keyword>
<reference evidence="16 17" key="1">
    <citation type="submission" date="2022-03" db="EMBL/GenBank/DDBJ databases">
        <authorList>
            <person name="Nunn A."/>
            <person name="Chopra R."/>
            <person name="Nunn A."/>
            <person name="Contreras Garrido A."/>
        </authorList>
    </citation>
    <scope>NUCLEOTIDE SEQUENCE [LARGE SCALE GENOMIC DNA]</scope>
</reference>
<evidence type="ECO:0000256" key="10">
    <source>
        <dbReference type="ARBA" id="ARBA00022771"/>
    </source>
</evidence>
<keyword evidence="10 13" id="KW-0863">Zinc-finger</keyword>
<evidence type="ECO:0000256" key="9">
    <source>
        <dbReference type="ARBA" id="ARBA00022737"/>
    </source>
</evidence>
<evidence type="ECO:0000259" key="15">
    <source>
        <dbReference type="PROSITE" id="PS51873"/>
    </source>
</evidence>
<keyword evidence="7" id="KW-0808">Transferase</keyword>
<dbReference type="InterPro" id="IPR031127">
    <property type="entry name" value="E3_UB_ligase_RBR"/>
</dbReference>
<evidence type="ECO:0000313" key="16">
    <source>
        <dbReference type="EMBL" id="CAH2043634.1"/>
    </source>
</evidence>
<evidence type="ECO:0000256" key="5">
    <source>
        <dbReference type="ARBA" id="ARBA00005884"/>
    </source>
</evidence>
<evidence type="ECO:0000256" key="11">
    <source>
        <dbReference type="ARBA" id="ARBA00022786"/>
    </source>
</evidence>
<dbReference type="InterPro" id="IPR001841">
    <property type="entry name" value="Znf_RING"/>
</dbReference>
<dbReference type="GO" id="GO:0061630">
    <property type="term" value="F:ubiquitin protein ligase activity"/>
    <property type="evidence" value="ECO:0007669"/>
    <property type="project" value="UniProtKB-EC"/>
</dbReference>
<keyword evidence="11" id="KW-0833">Ubl conjugation pathway</keyword>
<dbReference type="CDD" id="cd20346">
    <property type="entry name" value="BRcat_RBR_ANKIB1"/>
    <property type="match status" value="2"/>
</dbReference>
<evidence type="ECO:0000256" key="8">
    <source>
        <dbReference type="ARBA" id="ARBA00022723"/>
    </source>
</evidence>
<dbReference type="SMART" id="SM00184">
    <property type="entry name" value="RING"/>
    <property type="match status" value="3"/>
</dbReference>
<dbReference type="Proteomes" id="UP000836841">
    <property type="component" value="Chromosome 2"/>
</dbReference>
<dbReference type="Gene3D" id="3.30.40.10">
    <property type="entry name" value="Zinc/RING finger domain, C3HC4 (zinc finger)"/>
    <property type="match status" value="2"/>
</dbReference>
<feature type="domain" description="RING-type" evidence="15">
    <location>
        <begin position="124"/>
        <end position="353"/>
    </location>
</feature>
<dbReference type="GO" id="GO:0016567">
    <property type="term" value="P:protein ubiquitination"/>
    <property type="evidence" value="ECO:0007669"/>
    <property type="project" value="InterPro"/>
</dbReference>
<dbReference type="GO" id="GO:0008270">
    <property type="term" value="F:zinc ion binding"/>
    <property type="evidence" value="ECO:0007669"/>
    <property type="project" value="UniProtKB-KW"/>
</dbReference>
<evidence type="ECO:0000256" key="7">
    <source>
        <dbReference type="ARBA" id="ARBA00022679"/>
    </source>
</evidence>
<dbReference type="EMBL" id="OU466858">
    <property type="protein sequence ID" value="CAH2043634.1"/>
    <property type="molecule type" value="Genomic_DNA"/>
</dbReference>
<dbReference type="InterPro" id="IPR001876">
    <property type="entry name" value="Znf_RanBP2"/>
</dbReference>
<dbReference type="InterPro" id="IPR044066">
    <property type="entry name" value="TRIAD_supradom"/>
</dbReference>
<evidence type="ECO:0000259" key="14">
    <source>
        <dbReference type="PROSITE" id="PS50089"/>
    </source>
</evidence>
<dbReference type="InterPro" id="IPR013083">
    <property type="entry name" value="Znf_RING/FYVE/PHD"/>
</dbReference>
<keyword evidence="17" id="KW-1185">Reference proteome</keyword>
<dbReference type="Pfam" id="PF01485">
    <property type="entry name" value="IBR"/>
    <property type="match status" value="2"/>
</dbReference>
<keyword evidence="9" id="KW-0677">Repeat</keyword>
<feature type="domain" description="RING-type" evidence="15">
    <location>
        <begin position="657"/>
        <end position="875"/>
    </location>
</feature>
<sequence>MFITPGGEKEKKENPRYPADYRRRISLCTTKTITSGAASKSTMEDDRERPYSVLTRDEVKEKMEKKVDAISEIFCVSTSDATVLLMNLRWDSRLLSERLSEDREKLLTESGLKPVVIDSNRDLSDSAYDVFYEFDDDDHDGDEKISTPFCSHEFSTRYWSGYLEKSFFSLAKTLTAISCPDQDCRAAVGPVTIERLTARDKDAYDAYVLRSYLEGVKKEIVKQCPAPDCNNVIKFHRSSDVEEHGVNVVCLCGHIFCWRCSLESHRPVTCNNASDWLANLENLLEKSDKALSRSWIDTNTKPCPHCLCPVDLSGIGGFYRFVTCACSGRFCCKCLQPEESHKQGLYGYCPEPEIPKLEDLCLDSCEEEEGPVDLSVHSWEEAQVAMMDAKSRLQAFEKSIIIEKPSTLTEEYIRIVREGLMLIVQCRQVLKWSFVYDYLHTEYETSKKVCKSSTATSNIGNYFYHFLRTLQDGLADVKVRSYDNFGGPYWFCDRCTFKNDWLRRACKMCCDPTASPVEEPPMLSVSLWYSVDYVILISVFPKKSMEDDPQGPYSVLTRDEVKEKMKKQIDDISEAFWVSKSDATVLFMCLRWDLLRVSERMGEDKNKLLTESGLCSVVSDSSRDLSHSSCGTCSTSDDQFYDFVDDDNVNDSNRVLCDSFCGICSKTCDGIDDEDLISTLCCSHKFCTACWREYLYKNFYSLEENQTVISCPDKDCRAAVGPDTIEKLAVRDKDIHERYILRSYLEDNKGLMIKQCPAPDCNYVIEFHEANDVEEYGLNVVCLCGHTFCWSCSLESHRPVTCNNASDWLSTNESLSLSWIKTNTKPCPYCNLPVKLDGRQFVTCFCRCRFCWKCLRSEETHTKGSGFYRACSLPQTTKKEEVEISCVDRWEAVQVSIEEARSDLRAFDEYIIKKPSSLKEQDIRVVREGLMLIVQCRQVLKWSCVYEYYHTDYEMSKKEYLRFLQDIASKALQGHLKTLLEETEEAFSACTYENLCTMRHKLSTATSNLGNFFYHFINALQDGLVDVKVKSYDNFAGLYWLCDRCTYGNSWLDRECKMCFEASESPLEEFSDLSLN</sequence>
<evidence type="ECO:0000256" key="2">
    <source>
        <dbReference type="ARBA" id="ARBA00001947"/>
    </source>
</evidence>
<evidence type="ECO:0000256" key="4">
    <source>
        <dbReference type="ARBA" id="ARBA00004906"/>
    </source>
</evidence>
<evidence type="ECO:0000256" key="13">
    <source>
        <dbReference type="PROSITE-ProRule" id="PRU00175"/>
    </source>
</evidence>
<gene>
    <name evidence="16" type="ORF">TAV2_LOCUS6811</name>
</gene>
<evidence type="ECO:0000313" key="17">
    <source>
        <dbReference type="Proteomes" id="UP000836841"/>
    </source>
</evidence>
<dbReference type="PROSITE" id="PS01358">
    <property type="entry name" value="ZF_RANBP2_1"/>
    <property type="match status" value="2"/>
</dbReference>
<evidence type="ECO:0000256" key="6">
    <source>
        <dbReference type="ARBA" id="ARBA00012251"/>
    </source>
</evidence>
<organism evidence="16 17">
    <name type="scientific">Thlaspi arvense</name>
    <name type="common">Field penny-cress</name>
    <dbReference type="NCBI Taxonomy" id="13288"/>
    <lineage>
        <taxon>Eukaryota</taxon>
        <taxon>Viridiplantae</taxon>
        <taxon>Streptophyta</taxon>
        <taxon>Embryophyta</taxon>
        <taxon>Tracheophyta</taxon>
        <taxon>Spermatophyta</taxon>
        <taxon>Magnoliopsida</taxon>
        <taxon>eudicotyledons</taxon>
        <taxon>Gunneridae</taxon>
        <taxon>Pentapetalae</taxon>
        <taxon>rosids</taxon>
        <taxon>malvids</taxon>
        <taxon>Brassicales</taxon>
        <taxon>Brassicaceae</taxon>
        <taxon>Thlaspideae</taxon>
        <taxon>Thlaspi</taxon>
    </lineage>
</organism>
<proteinExistence type="inferred from homology"/>
<dbReference type="InterPro" id="IPR002867">
    <property type="entry name" value="IBR_dom"/>
</dbReference>
<dbReference type="EC" id="2.3.2.31" evidence="6"/>
<name>A0AAU9RJF7_THLAR</name>
<evidence type="ECO:0000256" key="1">
    <source>
        <dbReference type="ARBA" id="ARBA00001798"/>
    </source>
</evidence>
<keyword evidence="8" id="KW-0479">Metal-binding</keyword>
<comment type="cofactor">
    <cofactor evidence="2">
        <name>Zn(2+)</name>
        <dbReference type="ChEBI" id="CHEBI:29105"/>
    </cofactor>
</comment>
<comment type="catalytic activity">
    <reaction evidence="1">
        <text>[E2 ubiquitin-conjugating enzyme]-S-ubiquitinyl-L-cysteine + [acceptor protein]-L-lysine = [E2 ubiquitin-conjugating enzyme]-L-cysteine + [acceptor protein]-N(6)-ubiquitinyl-L-lysine.</text>
        <dbReference type="EC" id="2.3.2.31"/>
    </reaction>
</comment>
<dbReference type="SMART" id="SM00647">
    <property type="entry name" value="IBR"/>
    <property type="match status" value="3"/>
</dbReference>
<comment type="function">
    <text evidence="3">Might act as an E3 ubiquitin-protein ligase, or as part of E3 complex, which accepts ubiquitin from specific E2 ubiquitin-conjugating enzymes and then transfers it to substrates.</text>
</comment>
<comment type="similarity">
    <text evidence="5">Belongs to the RBR family. Ariadne subfamily.</text>
</comment>
<dbReference type="PROSITE" id="PS50089">
    <property type="entry name" value="ZF_RING_2"/>
    <property type="match status" value="1"/>
</dbReference>
<dbReference type="SUPFAM" id="SSF57850">
    <property type="entry name" value="RING/U-box"/>
    <property type="match status" value="5"/>
</dbReference>
<dbReference type="Gene3D" id="1.20.120.1750">
    <property type="match status" value="2"/>
</dbReference>
<evidence type="ECO:0000256" key="12">
    <source>
        <dbReference type="ARBA" id="ARBA00022833"/>
    </source>
</evidence>
<dbReference type="AlphaFoldDB" id="A0AAU9RJF7"/>
<dbReference type="PANTHER" id="PTHR11685">
    <property type="entry name" value="RBR FAMILY RING FINGER AND IBR DOMAIN-CONTAINING"/>
    <property type="match status" value="1"/>
</dbReference>